<protein>
    <submittedName>
        <fullName evidence="1">Uncharacterized protein</fullName>
    </submittedName>
</protein>
<name>A0AAV7VS06_PLEWA</name>
<accession>A0AAV7VS06</accession>
<organism evidence="1 2">
    <name type="scientific">Pleurodeles waltl</name>
    <name type="common">Iberian ribbed newt</name>
    <dbReference type="NCBI Taxonomy" id="8319"/>
    <lineage>
        <taxon>Eukaryota</taxon>
        <taxon>Metazoa</taxon>
        <taxon>Chordata</taxon>
        <taxon>Craniata</taxon>
        <taxon>Vertebrata</taxon>
        <taxon>Euteleostomi</taxon>
        <taxon>Amphibia</taxon>
        <taxon>Batrachia</taxon>
        <taxon>Caudata</taxon>
        <taxon>Salamandroidea</taxon>
        <taxon>Salamandridae</taxon>
        <taxon>Pleurodelinae</taxon>
        <taxon>Pleurodeles</taxon>
    </lineage>
</organism>
<evidence type="ECO:0000313" key="2">
    <source>
        <dbReference type="Proteomes" id="UP001066276"/>
    </source>
</evidence>
<reference evidence="1" key="1">
    <citation type="journal article" date="2022" name="bioRxiv">
        <title>Sequencing and chromosome-scale assembly of the giantPleurodeles waltlgenome.</title>
        <authorList>
            <person name="Brown T."/>
            <person name="Elewa A."/>
            <person name="Iarovenko S."/>
            <person name="Subramanian E."/>
            <person name="Araus A.J."/>
            <person name="Petzold A."/>
            <person name="Susuki M."/>
            <person name="Suzuki K.-i.T."/>
            <person name="Hayashi T."/>
            <person name="Toyoda A."/>
            <person name="Oliveira C."/>
            <person name="Osipova E."/>
            <person name="Leigh N.D."/>
            <person name="Simon A."/>
            <person name="Yun M.H."/>
        </authorList>
    </citation>
    <scope>NUCLEOTIDE SEQUENCE</scope>
    <source>
        <strain evidence="1">20211129_DDA</strain>
        <tissue evidence="1">Liver</tissue>
    </source>
</reference>
<sequence>MHRDLAPVSTARGSRGWLEAEVCVALRHSRSELVPLPTASRQHLGLEAWADWVSQAHTGPVAYGGCCWKGPHVRRLNLHIWALRVEQRRCGCCALNRWWRGAGTSRIGAVDCWRSAIELCAMVSVRCR</sequence>
<proteinExistence type="predicted"/>
<dbReference type="EMBL" id="JANPWB010000003">
    <property type="protein sequence ID" value="KAJ1202800.1"/>
    <property type="molecule type" value="Genomic_DNA"/>
</dbReference>
<keyword evidence="2" id="KW-1185">Reference proteome</keyword>
<gene>
    <name evidence="1" type="ORF">NDU88_006595</name>
</gene>
<dbReference type="AlphaFoldDB" id="A0AAV7VS06"/>
<evidence type="ECO:0000313" key="1">
    <source>
        <dbReference type="EMBL" id="KAJ1202800.1"/>
    </source>
</evidence>
<dbReference type="Proteomes" id="UP001066276">
    <property type="component" value="Chromosome 2_1"/>
</dbReference>
<comment type="caution">
    <text evidence="1">The sequence shown here is derived from an EMBL/GenBank/DDBJ whole genome shotgun (WGS) entry which is preliminary data.</text>
</comment>